<sequence length="63" mass="6395">MRLAEMNGGHMYLVDSAKGILALLDDATGDRPAPGPGVRPASLSKGAQGSSIASSTEMMGFDS</sequence>
<gene>
    <name evidence="2" type="ORF">GCM10009838_40270</name>
</gene>
<proteinExistence type="predicted"/>
<comment type="caution">
    <text evidence="2">The sequence shown here is derived from an EMBL/GenBank/DDBJ whole genome shotgun (WGS) entry which is preliminary data.</text>
</comment>
<accession>A0ABN2RW84</accession>
<name>A0ABN2RW84_9ACTN</name>
<keyword evidence="3" id="KW-1185">Reference proteome</keyword>
<protein>
    <submittedName>
        <fullName evidence="2">Uncharacterized protein</fullName>
    </submittedName>
</protein>
<reference evidence="2 3" key="1">
    <citation type="journal article" date="2019" name="Int. J. Syst. Evol. Microbiol.">
        <title>The Global Catalogue of Microorganisms (GCM) 10K type strain sequencing project: providing services to taxonomists for standard genome sequencing and annotation.</title>
        <authorList>
            <consortium name="The Broad Institute Genomics Platform"/>
            <consortium name="The Broad Institute Genome Sequencing Center for Infectious Disease"/>
            <person name="Wu L."/>
            <person name="Ma J."/>
        </authorList>
    </citation>
    <scope>NUCLEOTIDE SEQUENCE [LARGE SCALE GENOMIC DNA]</scope>
    <source>
        <strain evidence="2 3">JCM 16013</strain>
    </source>
</reference>
<organism evidence="2 3">
    <name type="scientific">Catenulispora subtropica</name>
    <dbReference type="NCBI Taxonomy" id="450798"/>
    <lineage>
        <taxon>Bacteria</taxon>
        <taxon>Bacillati</taxon>
        <taxon>Actinomycetota</taxon>
        <taxon>Actinomycetes</taxon>
        <taxon>Catenulisporales</taxon>
        <taxon>Catenulisporaceae</taxon>
        <taxon>Catenulispora</taxon>
    </lineage>
</organism>
<dbReference type="EMBL" id="BAAAQM010000022">
    <property type="protein sequence ID" value="GAA1975994.1"/>
    <property type="molecule type" value="Genomic_DNA"/>
</dbReference>
<feature type="region of interest" description="Disordered" evidence="1">
    <location>
        <begin position="26"/>
        <end position="63"/>
    </location>
</feature>
<feature type="compositionally biased region" description="Polar residues" evidence="1">
    <location>
        <begin position="45"/>
        <end position="57"/>
    </location>
</feature>
<dbReference type="Proteomes" id="UP001499854">
    <property type="component" value="Unassembled WGS sequence"/>
</dbReference>
<evidence type="ECO:0000256" key="1">
    <source>
        <dbReference type="SAM" id="MobiDB-lite"/>
    </source>
</evidence>
<evidence type="ECO:0000313" key="3">
    <source>
        <dbReference type="Proteomes" id="UP001499854"/>
    </source>
</evidence>
<evidence type="ECO:0000313" key="2">
    <source>
        <dbReference type="EMBL" id="GAA1975994.1"/>
    </source>
</evidence>